<gene>
    <name evidence="6" type="ORF">PENARI_c020G06839</name>
</gene>
<sequence>MPGESDHAFKADGGIASYPILIIGAGISGIAAGCQVKRTLGVEDFVIFDKNNDIGGTWFTHRYPGVACDVPAILYSFSFAPNYNWSTLRPSGREIWKYLADVCEQYHLSDNIHLNTEVTELQWDEEKLEWEVKFQRHPSLRKGTIRAKIVLTAVGKLANPKTSEDVLQNVHGVETFQGNVIHTSQWNESVDIRKKNVLVLGTGCSAAQIVPQLLGTDLGADSVTQLMRSPPWVVPNHLSKKHIGWWERFTPSLTRNIPGFAQLVRAIIFVITETNYFRFIRPGINARIRRAQKAKALVSHMKREVPSQYHQILTPHYEMGCKRLVHDDGWLHCLHDSRVKLSTLSLKSLGPKEGVLGDKGEQITIPLDAIILATGYDTSTLLQPMCIIGRNRIDLHELWKRRGGPHAYMGVALDNFPNFFFLFGPNSSSGHTSVLVGIENAVNYTLRIIGPIVKGWAEAYEVKEAACTNWTDIVQQSSRERVWVNGGCRSWWVDETKWNGMVYPFSMLYATYAAAFPIWDDWVPTYTPEGVLQRNKRSSTTLLTSVSLAILMMCLYHVSWHGMTAVGVKA</sequence>
<evidence type="ECO:0000256" key="4">
    <source>
        <dbReference type="ARBA" id="ARBA00022827"/>
    </source>
</evidence>
<evidence type="ECO:0000256" key="2">
    <source>
        <dbReference type="ARBA" id="ARBA00010139"/>
    </source>
</evidence>
<name>A0A1F5L9J3_PENAI</name>
<dbReference type="Pfam" id="PF13738">
    <property type="entry name" value="Pyr_redox_3"/>
    <property type="match status" value="1"/>
</dbReference>
<comment type="cofactor">
    <cofactor evidence="1">
        <name>FAD</name>
        <dbReference type="ChEBI" id="CHEBI:57692"/>
    </cofactor>
</comment>
<feature type="transmembrane region" description="Helical" evidence="5">
    <location>
        <begin position="540"/>
        <end position="558"/>
    </location>
</feature>
<dbReference type="OrthoDB" id="74360at2759"/>
<reference evidence="6 7" key="1">
    <citation type="journal article" date="2016" name="Sci. Rep.">
        <title>Penicillium arizonense, a new, genome sequenced fungal species, reveals a high chemical diversity in secreted metabolites.</title>
        <authorList>
            <person name="Grijseels S."/>
            <person name="Nielsen J.C."/>
            <person name="Randelovic M."/>
            <person name="Nielsen J."/>
            <person name="Nielsen K.F."/>
            <person name="Workman M."/>
            <person name="Frisvad J.C."/>
        </authorList>
    </citation>
    <scope>NUCLEOTIDE SEQUENCE [LARGE SCALE GENOMIC DNA]</scope>
    <source>
        <strain evidence="6 7">CBS 141311</strain>
    </source>
</reference>
<evidence type="ECO:0000256" key="3">
    <source>
        <dbReference type="ARBA" id="ARBA00022630"/>
    </source>
</evidence>
<dbReference type="AlphaFoldDB" id="A0A1F5L9J3"/>
<dbReference type="SUPFAM" id="SSF51905">
    <property type="entry name" value="FAD/NAD(P)-binding domain"/>
    <property type="match status" value="3"/>
</dbReference>
<dbReference type="GeneID" id="34579763"/>
<proteinExistence type="inferred from homology"/>
<evidence type="ECO:0000256" key="1">
    <source>
        <dbReference type="ARBA" id="ARBA00001974"/>
    </source>
</evidence>
<dbReference type="EMBL" id="LXJU01000020">
    <property type="protein sequence ID" value="OGE49571.1"/>
    <property type="molecule type" value="Genomic_DNA"/>
</dbReference>
<keyword evidence="5" id="KW-0472">Membrane</keyword>
<keyword evidence="7" id="KW-1185">Reference proteome</keyword>
<evidence type="ECO:0000313" key="6">
    <source>
        <dbReference type="EMBL" id="OGE49571.1"/>
    </source>
</evidence>
<dbReference type="Gene3D" id="3.50.50.60">
    <property type="entry name" value="FAD/NAD(P)-binding domain"/>
    <property type="match status" value="2"/>
</dbReference>
<keyword evidence="3" id="KW-0285">Flavoprotein</keyword>
<organism evidence="6 7">
    <name type="scientific">Penicillium arizonense</name>
    <dbReference type="NCBI Taxonomy" id="1835702"/>
    <lineage>
        <taxon>Eukaryota</taxon>
        <taxon>Fungi</taxon>
        <taxon>Dikarya</taxon>
        <taxon>Ascomycota</taxon>
        <taxon>Pezizomycotina</taxon>
        <taxon>Eurotiomycetes</taxon>
        <taxon>Eurotiomycetidae</taxon>
        <taxon>Eurotiales</taxon>
        <taxon>Aspergillaceae</taxon>
        <taxon>Penicillium</taxon>
    </lineage>
</organism>
<dbReference type="Proteomes" id="UP000177622">
    <property type="component" value="Unassembled WGS sequence"/>
</dbReference>
<dbReference type="RefSeq" id="XP_022485022.1">
    <property type="nucleotide sequence ID" value="XM_022635029.1"/>
</dbReference>
<comment type="similarity">
    <text evidence="2">Belongs to the FAD-binding monooxygenase family.</text>
</comment>
<keyword evidence="5" id="KW-1133">Transmembrane helix</keyword>
<protein>
    <recommendedName>
        <fullName evidence="8">L-ornithine N(5)-monooxygenase</fullName>
    </recommendedName>
</protein>
<keyword evidence="5" id="KW-0812">Transmembrane</keyword>
<dbReference type="PANTHER" id="PTHR42877">
    <property type="entry name" value="L-ORNITHINE N(5)-MONOOXYGENASE-RELATED"/>
    <property type="match status" value="1"/>
</dbReference>
<accession>A0A1F5L9J3</accession>
<evidence type="ECO:0000256" key="5">
    <source>
        <dbReference type="SAM" id="Phobius"/>
    </source>
</evidence>
<evidence type="ECO:0000313" key="7">
    <source>
        <dbReference type="Proteomes" id="UP000177622"/>
    </source>
</evidence>
<keyword evidence="4" id="KW-0274">FAD</keyword>
<dbReference type="InterPro" id="IPR051209">
    <property type="entry name" value="FAD-bind_Monooxygenase_sf"/>
</dbReference>
<dbReference type="InterPro" id="IPR036188">
    <property type="entry name" value="FAD/NAD-bd_sf"/>
</dbReference>
<evidence type="ECO:0008006" key="8">
    <source>
        <dbReference type="Google" id="ProtNLM"/>
    </source>
</evidence>
<dbReference type="PANTHER" id="PTHR42877:SF10">
    <property type="entry name" value="L-ORNITHINE N(5)-OXYGENASE"/>
    <property type="match status" value="1"/>
</dbReference>
<comment type="caution">
    <text evidence="6">The sequence shown here is derived from an EMBL/GenBank/DDBJ whole genome shotgun (WGS) entry which is preliminary data.</text>
</comment>